<dbReference type="SUPFAM" id="SSF103473">
    <property type="entry name" value="MFS general substrate transporter"/>
    <property type="match status" value="1"/>
</dbReference>
<proteinExistence type="inferred from homology"/>
<evidence type="ECO:0000256" key="2">
    <source>
        <dbReference type="ARBA" id="ARBA00007520"/>
    </source>
</evidence>
<dbReference type="Proteomes" id="UP001285441">
    <property type="component" value="Unassembled WGS sequence"/>
</dbReference>
<dbReference type="GO" id="GO:0005886">
    <property type="term" value="C:plasma membrane"/>
    <property type="evidence" value="ECO:0007669"/>
    <property type="project" value="TreeGrafter"/>
</dbReference>
<evidence type="ECO:0000313" key="10">
    <source>
        <dbReference type="EMBL" id="KAK3367530.1"/>
    </source>
</evidence>
<dbReference type="EMBL" id="JAULSW010000011">
    <property type="protein sequence ID" value="KAK3367530.1"/>
    <property type="molecule type" value="Genomic_DNA"/>
</dbReference>
<dbReference type="PANTHER" id="PTHR23501:SF193">
    <property type="entry name" value="MULTIDRUG TRANSPORTER, PUTATIVE (AFU_ORTHOLOGUE AFUA_8G00940)-RELATED"/>
    <property type="match status" value="1"/>
</dbReference>
<evidence type="ECO:0000256" key="4">
    <source>
        <dbReference type="ARBA" id="ARBA00022692"/>
    </source>
</evidence>
<feature type="transmembrane region" description="Helical" evidence="8">
    <location>
        <begin position="335"/>
        <end position="356"/>
    </location>
</feature>
<feature type="transmembrane region" description="Helical" evidence="8">
    <location>
        <begin position="220"/>
        <end position="239"/>
    </location>
</feature>
<protein>
    <submittedName>
        <fullName evidence="10">Major facilitator superfamily domain-containing protein</fullName>
    </submittedName>
</protein>
<feature type="transmembrane region" description="Helical" evidence="8">
    <location>
        <begin position="260"/>
        <end position="282"/>
    </location>
</feature>
<dbReference type="GO" id="GO:0022857">
    <property type="term" value="F:transmembrane transporter activity"/>
    <property type="evidence" value="ECO:0007669"/>
    <property type="project" value="InterPro"/>
</dbReference>
<keyword evidence="11" id="KW-1185">Reference proteome</keyword>
<organism evidence="10 11">
    <name type="scientific">Podospora didyma</name>
    <dbReference type="NCBI Taxonomy" id="330526"/>
    <lineage>
        <taxon>Eukaryota</taxon>
        <taxon>Fungi</taxon>
        <taxon>Dikarya</taxon>
        <taxon>Ascomycota</taxon>
        <taxon>Pezizomycotina</taxon>
        <taxon>Sordariomycetes</taxon>
        <taxon>Sordariomycetidae</taxon>
        <taxon>Sordariales</taxon>
        <taxon>Podosporaceae</taxon>
        <taxon>Podospora</taxon>
    </lineage>
</organism>
<evidence type="ECO:0000256" key="3">
    <source>
        <dbReference type="ARBA" id="ARBA00022448"/>
    </source>
</evidence>
<dbReference type="PANTHER" id="PTHR23501">
    <property type="entry name" value="MAJOR FACILITATOR SUPERFAMILY"/>
    <property type="match status" value="1"/>
</dbReference>
<dbReference type="Gene3D" id="1.20.1250.20">
    <property type="entry name" value="MFS general substrate transporter like domains"/>
    <property type="match status" value="2"/>
</dbReference>
<feature type="region of interest" description="Disordered" evidence="7">
    <location>
        <begin position="1"/>
        <end position="48"/>
    </location>
</feature>
<comment type="caution">
    <text evidence="10">The sequence shown here is derived from an EMBL/GenBank/DDBJ whole genome shotgun (WGS) entry which is preliminary data.</text>
</comment>
<dbReference type="InterPro" id="IPR036259">
    <property type="entry name" value="MFS_trans_sf"/>
</dbReference>
<dbReference type="InterPro" id="IPR011701">
    <property type="entry name" value="MFS"/>
</dbReference>
<reference evidence="10" key="1">
    <citation type="journal article" date="2023" name="Mol. Phylogenet. Evol.">
        <title>Genome-scale phylogeny and comparative genomics of the fungal order Sordariales.</title>
        <authorList>
            <person name="Hensen N."/>
            <person name="Bonometti L."/>
            <person name="Westerberg I."/>
            <person name="Brannstrom I.O."/>
            <person name="Guillou S."/>
            <person name="Cros-Aarteil S."/>
            <person name="Calhoun S."/>
            <person name="Haridas S."/>
            <person name="Kuo A."/>
            <person name="Mondo S."/>
            <person name="Pangilinan J."/>
            <person name="Riley R."/>
            <person name="LaButti K."/>
            <person name="Andreopoulos B."/>
            <person name="Lipzen A."/>
            <person name="Chen C."/>
            <person name="Yan M."/>
            <person name="Daum C."/>
            <person name="Ng V."/>
            <person name="Clum A."/>
            <person name="Steindorff A."/>
            <person name="Ohm R.A."/>
            <person name="Martin F."/>
            <person name="Silar P."/>
            <person name="Natvig D.O."/>
            <person name="Lalanne C."/>
            <person name="Gautier V."/>
            <person name="Ament-Velasquez S.L."/>
            <person name="Kruys A."/>
            <person name="Hutchinson M.I."/>
            <person name="Powell A.J."/>
            <person name="Barry K."/>
            <person name="Miller A.N."/>
            <person name="Grigoriev I.V."/>
            <person name="Debuchy R."/>
            <person name="Gladieux P."/>
            <person name="Hiltunen Thoren M."/>
            <person name="Johannesson H."/>
        </authorList>
    </citation>
    <scope>NUCLEOTIDE SEQUENCE</scope>
    <source>
        <strain evidence="10">CBS 232.78</strain>
    </source>
</reference>
<accession>A0AAE0N274</accession>
<feature type="domain" description="Major facilitator superfamily (MFS) profile" evidence="9">
    <location>
        <begin position="67"/>
        <end position="556"/>
    </location>
</feature>
<dbReference type="InterPro" id="IPR020846">
    <property type="entry name" value="MFS_dom"/>
</dbReference>
<keyword evidence="3" id="KW-0813">Transport</keyword>
<sequence length="576" mass="61919">MAAAEHPLSDKEYRDGDFSTTASESDKEKSITQLPEKQTPADVEKTADEPAVDDTTAYITGVKLTAVVVSVSLACFLTILDISVISTAIPQITDDFKSLVDVGWYGSAYNLGSAALQPLTGKIYNQFSLKWSFLVFFAVFEVGSVICGAAQSSVMLIVGRVIAGLGSSGIINGSFTIISASVPLEKRPPLIGACMGIAQLGQVIGPLIGGAFTTGYTWRWSFYINLPLGALVALPLILVHVPEQVAKQAPLKVVRQIHKFLDLVGFALFAPAVVMFLLALQYGGNQYPWRSSQVIGLFIGSGLNAIVWLVWNYYKGDDALIPVSMAKRRIVWVSSLNYGLFIAVIFGGVFYLPIYFQAIKEKSAMLSGVYILPNIGPQLFSTIMTGVLVGKVGRVPPFALFSAATIAIGAGLYGTFQPDTSTGKWIGYQILSGFGQGVGFQMPMIAVQNDIKPEHLAEATSLLVWAQYMGPTIFIVLYNTVFTTSLRSEIPKLAPNADTEAVIAAGATQFRNFVSAEDLPAVLVAYSNAIDNVFFLIAGVGAAAFFVAFFMGWKDIRPKPAPEDDFKDEPTPTVVG</sequence>
<evidence type="ECO:0000259" key="9">
    <source>
        <dbReference type="PROSITE" id="PS50850"/>
    </source>
</evidence>
<comment type="subcellular location">
    <subcellularLocation>
        <location evidence="1">Membrane</location>
        <topology evidence="1">Multi-pass membrane protein</topology>
    </subcellularLocation>
</comment>
<evidence type="ECO:0000256" key="5">
    <source>
        <dbReference type="ARBA" id="ARBA00022989"/>
    </source>
</evidence>
<dbReference type="PROSITE" id="PS50850">
    <property type="entry name" value="MFS"/>
    <property type="match status" value="1"/>
</dbReference>
<comment type="similarity">
    <text evidence="2">Belongs to the major facilitator superfamily. TCR/Tet family.</text>
</comment>
<name>A0AAE0N274_9PEZI</name>
<evidence type="ECO:0000256" key="1">
    <source>
        <dbReference type="ARBA" id="ARBA00004141"/>
    </source>
</evidence>
<evidence type="ECO:0000256" key="7">
    <source>
        <dbReference type="SAM" id="MobiDB-lite"/>
    </source>
</evidence>
<dbReference type="CDD" id="cd17502">
    <property type="entry name" value="MFS_Azr1_MDR_like"/>
    <property type="match status" value="1"/>
</dbReference>
<evidence type="ECO:0000256" key="6">
    <source>
        <dbReference type="ARBA" id="ARBA00023136"/>
    </source>
</evidence>
<feature type="transmembrane region" description="Helical" evidence="8">
    <location>
        <begin position="294"/>
        <end position="314"/>
    </location>
</feature>
<feature type="transmembrane region" description="Helical" evidence="8">
    <location>
        <begin position="131"/>
        <end position="151"/>
    </location>
</feature>
<feature type="transmembrane region" description="Helical" evidence="8">
    <location>
        <begin position="157"/>
        <end position="178"/>
    </location>
</feature>
<dbReference type="Pfam" id="PF07690">
    <property type="entry name" value="MFS_1"/>
    <property type="match status" value="1"/>
</dbReference>
<evidence type="ECO:0000313" key="11">
    <source>
        <dbReference type="Proteomes" id="UP001285441"/>
    </source>
</evidence>
<feature type="transmembrane region" description="Helical" evidence="8">
    <location>
        <begin position="533"/>
        <end position="553"/>
    </location>
</feature>
<feature type="transmembrane region" description="Helical" evidence="8">
    <location>
        <begin position="397"/>
        <end position="416"/>
    </location>
</feature>
<gene>
    <name evidence="10" type="ORF">B0H63DRAFT_565493</name>
</gene>
<keyword evidence="4 8" id="KW-0812">Transmembrane</keyword>
<dbReference type="AlphaFoldDB" id="A0AAE0N274"/>
<dbReference type="FunFam" id="1.20.1720.10:FF:000012">
    <property type="entry name" value="MFS toxin efflux pump (AflT)"/>
    <property type="match status" value="1"/>
</dbReference>
<reference evidence="10" key="2">
    <citation type="submission" date="2023-06" db="EMBL/GenBank/DDBJ databases">
        <authorList>
            <consortium name="Lawrence Berkeley National Laboratory"/>
            <person name="Haridas S."/>
            <person name="Hensen N."/>
            <person name="Bonometti L."/>
            <person name="Westerberg I."/>
            <person name="Brannstrom I.O."/>
            <person name="Guillou S."/>
            <person name="Cros-Aarteil S."/>
            <person name="Calhoun S."/>
            <person name="Kuo A."/>
            <person name="Mondo S."/>
            <person name="Pangilinan J."/>
            <person name="Riley R."/>
            <person name="LaButti K."/>
            <person name="Andreopoulos B."/>
            <person name="Lipzen A."/>
            <person name="Chen C."/>
            <person name="Yanf M."/>
            <person name="Daum C."/>
            <person name="Ng V."/>
            <person name="Clum A."/>
            <person name="Steindorff A."/>
            <person name="Ohm R."/>
            <person name="Martin F."/>
            <person name="Silar P."/>
            <person name="Natvig D."/>
            <person name="Lalanne C."/>
            <person name="Gautier V."/>
            <person name="Ament-velasquez S.L."/>
            <person name="Kruys A."/>
            <person name="Hutchinson M.I."/>
            <person name="Powell A.J."/>
            <person name="Barry K."/>
            <person name="Miller A.N."/>
            <person name="Grigoriev I.V."/>
            <person name="Debuchy R."/>
            <person name="Gladieux P."/>
            <person name="Thoren M.H."/>
            <person name="Johannesson H."/>
        </authorList>
    </citation>
    <scope>NUCLEOTIDE SEQUENCE</scope>
    <source>
        <strain evidence="10">CBS 232.78</strain>
    </source>
</reference>
<feature type="transmembrane region" description="Helical" evidence="8">
    <location>
        <begin position="64"/>
        <end position="89"/>
    </location>
</feature>
<dbReference type="FunFam" id="1.20.1250.20:FF:000196">
    <property type="entry name" value="MFS toxin efflux pump (AflT)"/>
    <property type="match status" value="1"/>
</dbReference>
<evidence type="ECO:0000256" key="8">
    <source>
        <dbReference type="SAM" id="Phobius"/>
    </source>
</evidence>
<feature type="compositionally biased region" description="Basic and acidic residues" evidence="7">
    <location>
        <begin position="7"/>
        <end position="17"/>
    </location>
</feature>
<feature type="transmembrane region" description="Helical" evidence="8">
    <location>
        <begin position="368"/>
        <end position="390"/>
    </location>
</feature>
<keyword evidence="5 8" id="KW-1133">Transmembrane helix</keyword>
<keyword evidence="6 8" id="KW-0472">Membrane</keyword>
<feature type="transmembrane region" description="Helical" evidence="8">
    <location>
        <begin position="459"/>
        <end position="478"/>
    </location>
</feature>